<feature type="region of interest" description="Disordered" evidence="1">
    <location>
        <begin position="163"/>
        <end position="212"/>
    </location>
</feature>
<gene>
    <name evidence="2" type="ORF">GQX73_g5295</name>
</gene>
<reference evidence="2 3" key="1">
    <citation type="submission" date="2019-12" db="EMBL/GenBank/DDBJ databases">
        <title>Draft genome sequence of the ascomycete Xylaria multiplex DSM 110363.</title>
        <authorList>
            <person name="Buettner E."/>
            <person name="Kellner H."/>
        </authorList>
    </citation>
    <scope>NUCLEOTIDE SEQUENCE [LARGE SCALE GENOMIC DNA]</scope>
    <source>
        <strain evidence="2 3">DSM 110363</strain>
    </source>
</reference>
<evidence type="ECO:0000313" key="2">
    <source>
        <dbReference type="EMBL" id="KAF2968256.1"/>
    </source>
</evidence>
<evidence type="ECO:0000256" key="1">
    <source>
        <dbReference type="SAM" id="MobiDB-lite"/>
    </source>
</evidence>
<dbReference type="AlphaFoldDB" id="A0A7C8N4Q8"/>
<comment type="caution">
    <text evidence="2">The sequence shown here is derived from an EMBL/GenBank/DDBJ whole genome shotgun (WGS) entry which is preliminary data.</text>
</comment>
<dbReference type="EMBL" id="WUBL01000054">
    <property type="protein sequence ID" value="KAF2968256.1"/>
    <property type="molecule type" value="Genomic_DNA"/>
</dbReference>
<organism evidence="2 3">
    <name type="scientific">Xylaria multiplex</name>
    <dbReference type="NCBI Taxonomy" id="323545"/>
    <lineage>
        <taxon>Eukaryota</taxon>
        <taxon>Fungi</taxon>
        <taxon>Dikarya</taxon>
        <taxon>Ascomycota</taxon>
        <taxon>Pezizomycotina</taxon>
        <taxon>Sordariomycetes</taxon>
        <taxon>Xylariomycetidae</taxon>
        <taxon>Xylariales</taxon>
        <taxon>Xylariaceae</taxon>
        <taxon>Xylaria</taxon>
    </lineage>
</organism>
<feature type="region of interest" description="Disordered" evidence="1">
    <location>
        <begin position="342"/>
        <end position="363"/>
    </location>
</feature>
<proteinExistence type="predicted"/>
<keyword evidence="3" id="KW-1185">Reference proteome</keyword>
<protein>
    <submittedName>
        <fullName evidence="2">Uncharacterized protein</fullName>
    </submittedName>
</protein>
<dbReference type="Proteomes" id="UP000481858">
    <property type="component" value="Unassembled WGS sequence"/>
</dbReference>
<feature type="compositionally biased region" description="Polar residues" evidence="1">
    <location>
        <begin position="199"/>
        <end position="212"/>
    </location>
</feature>
<sequence>MSAPPRTSFFESAGDLLNPKLPSVDFLLDPSKRPRTIFHDRIYHPSDIPPPPLKKRSTNSLTIRSQKPGVKHQDSILSTHDYDDRLHTDPGRQPDEVIDSSNMRVEEKIARAYHRDLSWRKVLVNLEPDAHNNIIVRRTFANAFGWPVVKHLVDAHFSDDATARTQDDVESNAEHAKPMNKGPDETGTETKPNGERRNTNTQNQAQDNGQQATRYKDCMPHSIIHERSASEALEATDAVPDLPTTQDSKTQTSHSFRDTPSRPPFETFDSAAWSDHDFADSGDESEFDMDMAYGRHPNHKPQPSRDEGGEEPEQGSYSRPLESIKSINLSITAVDYTAYPVSPEEECRSVSVPSSSPPYIDIS</sequence>
<accession>A0A7C8N4Q8</accession>
<dbReference type="InParanoid" id="A0A7C8N4Q8"/>
<feature type="compositionally biased region" description="Polar residues" evidence="1">
    <location>
        <begin position="243"/>
        <end position="254"/>
    </location>
</feature>
<feature type="compositionally biased region" description="Basic and acidic residues" evidence="1">
    <location>
        <begin position="163"/>
        <end position="177"/>
    </location>
</feature>
<feature type="compositionally biased region" description="Acidic residues" evidence="1">
    <location>
        <begin position="280"/>
        <end position="289"/>
    </location>
</feature>
<evidence type="ECO:0000313" key="3">
    <source>
        <dbReference type="Proteomes" id="UP000481858"/>
    </source>
</evidence>
<feature type="compositionally biased region" description="Low complexity" evidence="1">
    <location>
        <begin position="349"/>
        <end position="363"/>
    </location>
</feature>
<dbReference type="OrthoDB" id="5368485at2759"/>
<feature type="region of interest" description="Disordered" evidence="1">
    <location>
        <begin position="233"/>
        <end position="322"/>
    </location>
</feature>
<name>A0A7C8N4Q8_9PEZI</name>